<dbReference type="InterPro" id="IPR007358">
    <property type="entry name" value="Nucleoid_associated_NdpA"/>
</dbReference>
<sequence length="311" mass="35754">MLQDNIILKKVIVHVSQPSIGKYKASEECIDLGTDFTEFLKKQIEKMTESDDAVKIDLNHAAITINLDNFEKNTAKLGEELYDICCDSVKIPDADLVFLTFTSEGTDYFGMLKMDYKPFYGHQKGSTEVVTKQVMTNTCKEAFIVNIDTLKGVLQQKKYEMLSGEKIFYLSEMFLKITTGLSPKKSFGYMMQAILKATKEKKLEDQLNIRLQLWNMYQDDGKFSIPTVSDQIFGDDTSGKTIFDDLMEKKDLSYESFEIKKEATVKKLEYQTIILDEIEIKVPISEILKVKEKYLPDGNQMVVDFEDRKLK</sequence>
<dbReference type="Proteomes" id="UP000095598">
    <property type="component" value="Unassembled WGS sequence"/>
</dbReference>
<proteinExistence type="predicted"/>
<dbReference type="EMBL" id="CYXT01000023">
    <property type="protein sequence ID" value="CUN10697.1"/>
    <property type="molecule type" value="Genomic_DNA"/>
</dbReference>
<name>A0A173U8V8_ANAHA</name>
<organism evidence="1 2">
    <name type="scientific">Anaerostipes hadrus</name>
    <dbReference type="NCBI Taxonomy" id="649756"/>
    <lineage>
        <taxon>Bacteria</taxon>
        <taxon>Bacillati</taxon>
        <taxon>Bacillota</taxon>
        <taxon>Clostridia</taxon>
        <taxon>Lachnospirales</taxon>
        <taxon>Lachnospiraceae</taxon>
        <taxon>Anaerostipes</taxon>
    </lineage>
</organism>
<dbReference type="AlphaFoldDB" id="A0A173U8V8"/>
<evidence type="ECO:0000313" key="2">
    <source>
        <dbReference type="Proteomes" id="UP000095598"/>
    </source>
</evidence>
<dbReference type="GO" id="GO:0009295">
    <property type="term" value="C:nucleoid"/>
    <property type="evidence" value="ECO:0007669"/>
    <property type="project" value="InterPro"/>
</dbReference>
<reference evidence="1 2" key="1">
    <citation type="submission" date="2015-09" db="EMBL/GenBank/DDBJ databases">
        <authorList>
            <consortium name="Pathogen Informatics"/>
        </authorList>
    </citation>
    <scope>NUCLEOTIDE SEQUENCE [LARGE SCALE GENOMIC DNA]</scope>
    <source>
        <strain evidence="1 2">2789STDY5608868</strain>
    </source>
</reference>
<dbReference type="Pfam" id="PF04245">
    <property type="entry name" value="NA37"/>
    <property type="match status" value="1"/>
</dbReference>
<accession>A0A173U8V8</accession>
<protein>
    <submittedName>
        <fullName evidence="1">37-kD nucleoid-associated bacterial protein</fullName>
    </submittedName>
</protein>
<dbReference type="RefSeq" id="WP_055259469.1">
    <property type="nucleotide sequence ID" value="NZ_CYXT01000023.1"/>
</dbReference>
<evidence type="ECO:0000313" key="1">
    <source>
        <dbReference type="EMBL" id="CUN10697.1"/>
    </source>
</evidence>
<gene>
    <name evidence="1" type="ORF">ERS852425_02660</name>
</gene>